<accession>A0A022VVC0</accession>
<protein>
    <submittedName>
        <fullName evidence="1">Uncharacterized protein</fullName>
    </submittedName>
</protein>
<gene>
    <name evidence="1" type="ORF">H103_06862</name>
</gene>
<dbReference type="HOGENOM" id="CLU_2741877_0_0_1"/>
<dbReference type="AlphaFoldDB" id="A0A022VVC0"/>
<proteinExistence type="predicted"/>
<reference evidence="1" key="1">
    <citation type="submission" date="2014-02" db="EMBL/GenBank/DDBJ databases">
        <title>The Genome Sequence of Trichophyton rubrum (morphotype fischeri) CBS 288.86.</title>
        <authorList>
            <consortium name="The Broad Institute Genomics Platform"/>
            <person name="Cuomo C.A."/>
            <person name="White T.C."/>
            <person name="Graser Y."/>
            <person name="Martinez-Rossi N."/>
            <person name="Heitman J."/>
            <person name="Young S.K."/>
            <person name="Zeng Q."/>
            <person name="Gargeya S."/>
            <person name="Abouelleil A."/>
            <person name="Alvarado L."/>
            <person name="Chapman S.B."/>
            <person name="Gainer-Dewar J."/>
            <person name="Goldberg J."/>
            <person name="Griggs A."/>
            <person name="Gujja S."/>
            <person name="Hansen M."/>
            <person name="Howarth C."/>
            <person name="Imamovic A."/>
            <person name="Larimer J."/>
            <person name="Martinez D."/>
            <person name="Murphy C."/>
            <person name="Pearson M.D."/>
            <person name="Persinoti G."/>
            <person name="Poon T."/>
            <person name="Priest M."/>
            <person name="Roberts A.D."/>
            <person name="Saif S."/>
            <person name="Shea T.D."/>
            <person name="Sykes S.N."/>
            <person name="Wortman J."/>
            <person name="Nusbaum C."/>
            <person name="Birren B."/>
        </authorList>
    </citation>
    <scope>NUCLEOTIDE SEQUENCE [LARGE SCALE GENOMIC DNA]</scope>
    <source>
        <strain evidence="1">CBS 288.86</strain>
    </source>
</reference>
<organism evidence="1">
    <name type="scientific">Trichophyton rubrum CBS 288.86</name>
    <dbReference type="NCBI Taxonomy" id="1215330"/>
    <lineage>
        <taxon>Eukaryota</taxon>
        <taxon>Fungi</taxon>
        <taxon>Dikarya</taxon>
        <taxon>Ascomycota</taxon>
        <taxon>Pezizomycotina</taxon>
        <taxon>Eurotiomycetes</taxon>
        <taxon>Eurotiomycetidae</taxon>
        <taxon>Onygenales</taxon>
        <taxon>Arthrodermataceae</taxon>
        <taxon>Trichophyton</taxon>
    </lineage>
</organism>
<evidence type="ECO:0000313" key="1">
    <source>
        <dbReference type="EMBL" id="EZF49658.1"/>
    </source>
</evidence>
<name>A0A022VVC0_TRIRU</name>
<dbReference type="Proteomes" id="UP000023758">
    <property type="component" value="Unassembled WGS sequence"/>
</dbReference>
<dbReference type="EMBL" id="KK207900">
    <property type="protein sequence ID" value="EZF49658.1"/>
    <property type="molecule type" value="Genomic_DNA"/>
</dbReference>
<sequence length="71" mass="7926">MGMGSSWPLLVIPHLLKESGGADRAIYSARQPQLAPYLGRENALLSLRNRTHGEDQFLSENAERTFHPPLL</sequence>